<proteinExistence type="predicted"/>
<dbReference type="EMBL" id="CM044707">
    <property type="protein sequence ID" value="KAI5654184.1"/>
    <property type="molecule type" value="Genomic_DNA"/>
</dbReference>
<accession>A0ACC0A0Q7</accession>
<organism evidence="1 2">
    <name type="scientific">Catharanthus roseus</name>
    <name type="common">Madagascar periwinkle</name>
    <name type="synonym">Vinca rosea</name>
    <dbReference type="NCBI Taxonomy" id="4058"/>
    <lineage>
        <taxon>Eukaryota</taxon>
        <taxon>Viridiplantae</taxon>
        <taxon>Streptophyta</taxon>
        <taxon>Embryophyta</taxon>
        <taxon>Tracheophyta</taxon>
        <taxon>Spermatophyta</taxon>
        <taxon>Magnoliopsida</taxon>
        <taxon>eudicotyledons</taxon>
        <taxon>Gunneridae</taxon>
        <taxon>Pentapetalae</taxon>
        <taxon>asterids</taxon>
        <taxon>lamiids</taxon>
        <taxon>Gentianales</taxon>
        <taxon>Apocynaceae</taxon>
        <taxon>Rauvolfioideae</taxon>
        <taxon>Vinceae</taxon>
        <taxon>Catharanthinae</taxon>
        <taxon>Catharanthus</taxon>
    </lineage>
</organism>
<evidence type="ECO:0000313" key="1">
    <source>
        <dbReference type="EMBL" id="KAI5654184.1"/>
    </source>
</evidence>
<keyword evidence="2" id="KW-1185">Reference proteome</keyword>
<reference evidence="2" key="1">
    <citation type="journal article" date="2023" name="Nat. Plants">
        <title>Single-cell RNA sequencing provides a high-resolution roadmap for understanding the multicellular compartmentation of specialized metabolism.</title>
        <authorList>
            <person name="Sun S."/>
            <person name="Shen X."/>
            <person name="Li Y."/>
            <person name="Li Y."/>
            <person name="Wang S."/>
            <person name="Li R."/>
            <person name="Zhang H."/>
            <person name="Shen G."/>
            <person name="Guo B."/>
            <person name="Wei J."/>
            <person name="Xu J."/>
            <person name="St-Pierre B."/>
            <person name="Chen S."/>
            <person name="Sun C."/>
        </authorList>
    </citation>
    <scope>NUCLEOTIDE SEQUENCE [LARGE SCALE GENOMIC DNA]</scope>
</reference>
<dbReference type="Proteomes" id="UP001060085">
    <property type="component" value="Linkage Group LG07"/>
</dbReference>
<protein>
    <submittedName>
        <fullName evidence="1">Uncharacterized protein</fullName>
    </submittedName>
</protein>
<name>A0ACC0A0Q7_CATRO</name>
<comment type="caution">
    <text evidence="1">The sequence shown here is derived from an EMBL/GenBank/DDBJ whole genome shotgun (WGS) entry which is preliminary data.</text>
</comment>
<sequence>MICLATKKEKEQPGISLLRQVRHFKILTPDLQSDEFTNLVLLWPFLMAWMVSDSREWIHLKRVVAPWRVWPNRSMWTLHHALQWDGRLVESQEGLEANINLGRSEYYSTLPIGECKDGGEPIKEANDEFSSIRRTISDDEGGLCPWNPIVALYVGIEAALVYLDSLRLPSSARTPHINSRLSECREARRYPTQPQLT</sequence>
<evidence type="ECO:0000313" key="2">
    <source>
        <dbReference type="Proteomes" id="UP001060085"/>
    </source>
</evidence>
<gene>
    <name evidence="1" type="ORF">M9H77_31371</name>
</gene>